<name>A0ABD2X7F3_9HYME</name>
<dbReference type="AlphaFoldDB" id="A0ABD2X7F3"/>
<protein>
    <recommendedName>
        <fullName evidence="3">HTH psq-type domain-containing protein</fullName>
    </recommendedName>
</protein>
<proteinExistence type="predicted"/>
<evidence type="ECO:0000313" key="2">
    <source>
        <dbReference type="Proteomes" id="UP001627154"/>
    </source>
</evidence>
<dbReference type="Proteomes" id="UP001627154">
    <property type="component" value="Unassembled WGS sequence"/>
</dbReference>
<keyword evidence="2" id="KW-1185">Reference proteome</keyword>
<accession>A0ABD2X7F3</accession>
<comment type="caution">
    <text evidence="1">The sequence shown here is derived from an EMBL/GenBank/DDBJ whole genome shotgun (WGS) entry which is preliminary data.</text>
</comment>
<evidence type="ECO:0000313" key="1">
    <source>
        <dbReference type="EMBL" id="KAL3401104.1"/>
    </source>
</evidence>
<reference evidence="1 2" key="1">
    <citation type="journal article" date="2024" name="bioRxiv">
        <title>A reference genome for Trichogramma kaykai: A tiny desert-dwelling parasitoid wasp with competing sex-ratio distorters.</title>
        <authorList>
            <person name="Culotta J."/>
            <person name="Lindsey A.R."/>
        </authorList>
    </citation>
    <scope>NUCLEOTIDE SEQUENCE [LARGE SCALE GENOMIC DNA]</scope>
    <source>
        <strain evidence="1 2">KSX58</strain>
    </source>
</reference>
<gene>
    <name evidence="1" type="ORF">TKK_005731</name>
</gene>
<sequence>MVRSYKRKTNRVSTPRNIIVLAMKQVKFEGCTMRHAAAEFGIPLSSLSRYCAQMNIKSQKEIPENEITIGYCRPRAVFSMVQESNLAQHVKKSLRVQSRLSSLKIRRLAYEYATALGLNLPTNWKKDYMAGRDWLMGFLKRHGLKTISNLGNDTSTNADELTLIFNDLSYIEQVDVDLEDIELAESLMQDEMIENIKIDELLSQFIC</sequence>
<organism evidence="1 2">
    <name type="scientific">Trichogramma kaykai</name>
    <dbReference type="NCBI Taxonomy" id="54128"/>
    <lineage>
        <taxon>Eukaryota</taxon>
        <taxon>Metazoa</taxon>
        <taxon>Ecdysozoa</taxon>
        <taxon>Arthropoda</taxon>
        <taxon>Hexapoda</taxon>
        <taxon>Insecta</taxon>
        <taxon>Pterygota</taxon>
        <taxon>Neoptera</taxon>
        <taxon>Endopterygota</taxon>
        <taxon>Hymenoptera</taxon>
        <taxon>Apocrita</taxon>
        <taxon>Proctotrupomorpha</taxon>
        <taxon>Chalcidoidea</taxon>
        <taxon>Trichogrammatidae</taxon>
        <taxon>Trichogramma</taxon>
    </lineage>
</organism>
<dbReference type="EMBL" id="JBJJXI010000049">
    <property type="protein sequence ID" value="KAL3401104.1"/>
    <property type="molecule type" value="Genomic_DNA"/>
</dbReference>
<evidence type="ECO:0008006" key="3">
    <source>
        <dbReference type="Google" id="ProtNLM"/>
    </source>
</evidence>